<sequence length="91" mass="10436">MDEKWEIFAEGNTLFMHRSWTGYGIYEVSFVEANGGFGIAESVVESDRGRYRSRSDELECVMIELMMRSLLLGEAATELRGLSEKLWGAYR</sequence>
<protein>
    <submittedName>
        <fullName evidence="1">Uncharacterized protein</fullName>
    </submittedName>
</protein>
<organism evidence="1 2">
    <name type="scientific">Actinoallomurus iriomotensis</name>
    <dbReference type="NCBI Taxonomy" id="478107"/>
    <lineage>
        <taxon>Bacteria</taxon>
        <taxon>Bacillati</taxon>
        <taxon>Actinomycetota</taxon>
        <taxon>Actinomycetes</taxon>
        <taxon>Streptosporangiales</taxon>
        <taxon>Thermomonosporaceae</taxon>
        <taxon>Actinoallomurus</taxon>
    </lineage>
</organism>
<comment type="caution">
    <text evidence="1">The sequence shown here is derived from an EMBL/GenBank/DDBJ whole genome shotgun (WGS) entry which is preliminary data.</text>
</comment>
<dbReference type="AlphaFoldDB" id="A0A9W6VXL3"/>
<gene>
    <name evidence="1" type="ORF">Airi02_012940</name>
</gene>
<dbReference type="EMBL" id="BSTK01000002">
    <property type="protein sequence ID" value="GLY83364.1"/>
    <property type="molecule type" value="Genomic_DNA"/>
</dbReference>
<evidence type="ECO:0000313" key="2">
    <source>
        <dbReference type="Proteomes" id="UP001165074"/>
    </source>
</evidence>
<proteinExistence type="predicted"/>
<reference evidence="1" key="1">
    <citation type="submission" date="2023-03" db="EMBL/GenBank/DDBJ databases">
        <title>Actinoallomurus iriomotensis NBRC 103684.</title>
        <authorList>
            <person name="Ichikawa N."/>
            <person name="Sato H."/>
            <person name="Tonouchi N."/>
        </authorList>
    </citation>
    <scope>NUCLEOTIDE SEQUENCE</scope>
    <source>
        <strain evidence="1">NBRC 103684</strain>
    </source>
</reference>
<evidence type="ECO:0000313" key="1">
    <source>
        <dbReference type="EMBL" id="GLY83364.1"/>
    </source>
</evidence>
<name>A0A9W6VXL3_9ACTN</name>
<accession>A0A9W6VXL3</accession>
<dbReference type="Proteomes" id="UP001165074">
    <property type="component" value="Unassembled WGS sequence"/>
</dbReference>
<keyword evidence="2" id="KW-1185">Reference proteome</keyword>